<reference evidence="1" key="1">
    <citation type="submission" date="2022-03" db="EMBL/GenBank/DDBJ databases">
        <title>Draft genome sequence of Aduncisulcus paluster, a free-living microaerophilic Fornicata.</title>
        <authorList>
            <person name="Yuyama I."/>
            <person name="Kume K."/>
            <person name="Tamura T."/>
            <person name="Inagaki Y."/>
            <person name="Hashimoto T."/>
        </authorList>
    </citation>
    <scope>NUCLEOTIDE SEQUENCE</scope>
    <source>
        <strain evidence="1">NY0171</strain>
    </source>
</reference>
<protein>
    <submittedName>
        <fullName evidence="1">Uncharacterized protein</fullName>
    </submittedName>
</protein>
<sequence length="133" mass="15583">DENLIAEIIAELTPLIKSHYAHKSDWIVMTDFRRWNYITKGAVDLIQNFVLESEHNKNIQRYYLISNDALSKYLVNQMLGDEMKEETVVYSIFDVLKTQRTQGNRLGKTLKTCNFGNLKNVDLDKYFGTERTK</sequence>
<keyword evidence="2" id="KW-1185">Reference proteome</keyword>
<proteinExistence type="predicted"/>
<gene>
    <name evidence="1" type="ORF">ADUPG1_002229</name>
</gene>
<organism evidence="1 2">
    <name type="scientific">Aduncisulcus paluster</name>
    <dbReference type="NCBI Taxonomy" id="2918883"/>
    <lineage>
        <taxon>Eukaryota</taxon>
        <taxon>Metamonada</taxon>
        <taxon>Carpediemonas-like organisms</taxon>
        <taxon>Aduncisulcus</taxon>
    </lineage>
</organism>
<evidence type="ECO:0000313" key="2">
    <source>
        <dbReference type="Proteomes" id="UP001057375"/>
    </source>
</evidence>
<evidence type="ECO:0000313" key="1">
    <source>
        <dbReference type="EMBL" id="GKT32138.1"/>
    </source>
</evidence>
<accession>A0ABQ5KHY5</accession>
<comment type="caution">
    <text evidence="1">The sequence shown here is derived from an EMBL/GenBank/DDBJ whole genome shotgun (WGS) entry which is preliminary data.</text>
</comment>
<name>A0ABQ5KHY5_9EUKA</name>
<feature type="non-terminal residue" evidence="1">
    <location>
        <position position="1"/>
    </location>
</feature>
<dbReference type="EMBL" id="BQXS01002470">
    <property type="protein sequence ID" value="GKT32138.1"/>
    <property type="molecule type" value="Genomic_DNA"/>
</dbReference>
<dbReference type="Proteomes" id="UP001057375">
    <property type="component" value="Unassembled WGS sequence"/>
</dbReference>